<dbReference type="Proteomes" id="UP000001883">
    <property type="component" value="Chromosome"/>
</dbReference>
<evidence type="ECO:0000313" key="2">
    <source>
        <dbReference type="Proteomes" id="UP000001883"/>
    </source>
</evidence>
<reference evidence="1 2" key="3">
    <citation type="journal article" date="2010" name="Sequencing">
        <title>Complete Genome Sequence of Rothia mucilaginosa DY-18: A Clinical Isolate with Dense Meshwork-Like Structures from a Persistent Apical Periodontitis Lesion.</title>
        <authorList>
            <person name="Yamane K."/>
            <person name="Nambu T."/>
            <person name="Yamanaka T."/>
            <person name="Mashimo C."/>
            <person name="Sugimori C."/>
            <person name="Leung K.-P."/>
            <person name="Fukushima H."/>
        </authorList>
    </citation>
    <scope>NUCLEOTIDE SEQUENCE [LARGE SCALE GENOMIC DNA]</scope>
    <source>
        <strain evidence="1 2">DY-18</strain>
    </source>
</reference>
<reference evidence="1 2" key="2">
    <citation type="journal article" date="2010" name="J Osaka Dent Univ">
        <title>Isolation and identification of Rothia mucilaginosa from persistent apical periodontitis lesions.</title>
        <authorList>
            <person name="Yamane K."/>
            <person name="Yoshida M."/>
            <person name="Fujihira T."/>
            <person name="Baba T."/>
            <person name="Tsuji N."/>
            <person name="Hayashi H."/>
            <person name="Sugimori C."/>
            <person name="Yamanaka T."/>
            <person name="Mashimo C."/>
            <person name="Nambu T."/>
            <person name="Kawai H."/>
            <person name="Fukushima H."/>
        </authorList>
    </citation>
    <scope>NUCLEOTIDE SEQUENCE [LARGE SCALE GENOMIC DNA]</scope>
    <source>
        <strain evidence="1 2">DY-18</strain>
    </source>
</reference>
<dbReference type="EMBL" id="AP011540">
    <property type="protein sequence ID" value="BAI64283.1"/>
    <property type="molecule type" value="Genomic_DNA"/>
</dbReference>
<dbReference type="AlphaFoldDB" id="D2NRK7"/>
<keyword evidence="2" id="KW-1185">Reference proteome</keyword>
<reference evidence="2" key="1">
    <citation type="submission" date="2009-07" db="EMBL/GenBank/DDBJ databases">
        <title>Complete genome sequence of Rothia mucilaginosa DJ.</title>
        <authorList>
            <person name="Yamane K."/>
            <person name="Nambu T."/>
            <person name="Mashimo C."/>
            <person name="Sugimori C."/>
            <person name="Yamanaka T."/>
            <person name="Leung K."/>
            <person name="Fukushima H."/>
        </authorList>
    </citation>
    <scope>NUCLEOTIDE SEQUENCE [LARGE SCALE GENOMIC DNA]</scope>
    <source>
        <strain evidence="2">DY-18</strain>
    </source>
</reference>
<dbReference type="KEGG" id="rmu:RMDY18_04510"/>
<protein>
    <submittedName>
        <fullName evidence="1">Uncharacterized protein</fullName>
    </submittedName>
</protein>
<sequence length="808" mass="86751">MQHVLRSQKQVRTRVVSSQGIKLVRTRRSLLEQLMISVTIQANSLDGRAVASHLLNLLLSLRRDARKGIADALQQPVVGQISVLHGQTKKLKGRTVRLQSGTALPAIHQRTELQHQRQVVRKLTVQNGQHTGVAVHLLKTQKSLTTAAGIAIGPVGQVQRMTTRKVILLHVFGLHILQVLRSQPLLNRINGSNESLILGGSGNLHQFRQNLQSFLIGVAQEHSAHLVDHRVLILAGTVIDIERVLRLSRFRDSSLGTGLAHELGKESSHLLLLSGGVREEAVRAGRTVPAEQADLVVSLVDTGGHGGRATLHIVERIAVHAGSAIHAQGAAHFLKVVGVLHVSLRDDVTLVVLSDSHQAVHLVHLLTGHTNSLSNLFVAFATEVDITHVRTHRSQTAQNVSNNLSVACGEQLSQVLNRNTERLNSTEQVVAVLCIVALLLEQVNNRRQRRHVPNHGHGAVLGVQGQSHLPLLRQLVHGRLLSCSNPRIGDVVLTSLLNHSRIRRIKHQRQLSLVEVLLILNRSSLGHAVCIVEEDTDVAHTTNTGLSTHGRNTSLNTGVAEGTLLSLTRLVVEVHLLVGAAGDALTPTTATVLVNQHDTVLSALVDSAGGAGSHAGGVQAVLTNTRQVEHEGLLELELNLVLSLLTNLLHQRVQVTVLGRTSQVVVPVHTPLNLGVLTGDEGDRLSSREVITQRSTGQVLVIVGPGLVVVVQLGLNRGSENREELLEAVTALELQTTALVQHPAALPLLLILVTAGVTLTGTSLNVVEPDVLGTGSVRPCLLTGHGAGVAADALIERHHHSNLCHNAH</sequence>
<organism evidence="1 2">
    <name type="scientific">Rothia mucilaginosa (strain DY-18)</name>
    <name type="common">Stomatococcus mucilaginosus</name>
    <dbReference type="NCBI Taxonomy" id="680646"/>
    <lineage>
        <taxon>Bacteria</taxon>
        <taxon>Bacillati</taxon>
        <taxon>Actinomycetota</taxon>
        <taxon>Actinomycetes</taxon>
        <taxon>Micrococcales</taxon>
        <taxon>Micrococcaceae</taxon>
        <taxon>Rothia</taxon>
    </lineage>
</organism>
<proteinExistence type="predicted"/>
<dbReference type="HOGENOM" id="CLU_348801_0_0_11"/>
<evidence type="ECO:0000313" key="1">
    <source>
        <dbReference type="EMBL" id="BAI64283.1"/>
    </source>
</evidence>
<gene>
    <name evidence="1" type="ordered locus">RMDY18_04510</name>
</gene>
<dbReference type="eggNOG" id="ENOG502ZPKT">
    <property type="taxonomic scope" value="Bacteria"/>
</dbReference>
<name>D2NRK7_ROTMD</name>
<accession>D2NRK7</accession>